<proteinExistence type="predicted"/>
<dbReference type="Proteomes" id="UP000308886">
    <property type="component" value="Unassembled WGS sequence"/>
</dbReference>
<sequence length="300" mass="34136">MGVYTVKPNQNLFDVALHLYGSIEGLFDLLISNPELNMTSDLVYGQELIYHEDFVLNESVVSEFKKQNITPSSGARKVYFKRPGEDLIFLVGVNADMAFTSFKVAGEGIMIIDWGDNTELERVQLTVAVQSIEHYFDNETEKRRIRIYGDTQALKFTQLDTTGLAGALILCRPVVVDEYACTNHGYSLVGLSMFEGTYKIDLHSTTIDSLLPIGDMSLQELDLTDVRFLHDNTVDDYLEYIVAHHADRRPCTIWLTTEPSERGYAAINIILNEPEWNISDTWKFYINHQLYQPDNGTNIK</sequence>
<keyword evidence="2" id="KW-1185">Reference proteome</keyword>
<organism evidence="1 2">
    <name type="scientific">Palleniella muris</name>
    <dbReference type="NCBI Taxonomy" id="3038145"/>
    <lineage>
        <taxon>Bacteria</taxon>
        <taxon>Pseudomonadati</taxon>
        <taxon>Bacteroidota</taxon>
        <taxon>Bacteroidia</taxon>
        <taxon>Bacteroidales</taxon>
        <taxon>Prevotellaceae</taxon>
        <taxon>Palleniella</taxon>
    </lineage>
</organism>
<accession>A0AC61QRR1</accession>
<evidence type="ECO:0000313" key="1">
    <source>
        <dbReference type="EMBL" id="TGX82773.1"/>
    </source>
</evidence>
<reference evidence="1" key="1">
    <citation type="submission" date="2019-04" db="EMBL/GenBank/DDBJ databases">
        <title>Microbes associate with the intestines of laboratory mice.</title>
        <authorList>
            <person name="Navarre W."/>
            <person name="Wong E."/>
            <person name="Huang K."/>
            <person name="Tropini C."/>
            <person name="Ng K."/>
            <person name="Yu B."/>
        </authorList>
    </citation>
    <scope>NUCLEOTIDE SEQUENCE</scope>
    <source>
        <strain evidence="1">NM73_A23</strain>
    </source>
</reference>
<protein>
    <submittedName>
        <fullName evidence="1">Uncharacterized protein</fullName>
    </submittedName>
</protein>
<comment type="caution">
    <text evidence="1">The sequence shown here is derived from an EMBL/GenBank/DDBJ whole genome shotgun (WGS) entry which is preliminary data.</text>
</comment>
<gene>
    <name evidence="1" type="ORF">E5358_05390</name>
</gene>
<dbReference type="EMBL" id="SRZC01000007">
    <property type="protein sequence ID" value="TGX82773.1"/>
    <property type="molecule type" value="Genomic_DNA"/>
</dbReference>
<evidence type="ECO:0000313" key="2">
    <source>
        <dbReference type="Proteomes" id="UP000308886"/>
    </source>
</evidence>
<name>A0AC61QRR1_9BACT</name>